<evidence type="ECO:0000313" key="1">
    <source>
        <dbReference type="EMBL" id="CAE6489351.1"/>
    </source>
</evidence>
<sequence length="54" mass="6529">MLFTKNVPLPINHMLRQHFLFLPRLVYNSEFLEMPLRIIPLLQLNKRPLDQLLC</sequence>
<evidence type="ECO:0000313" key="2">
    <source>
        <dbReference type="Proteomes" id="UP000601736"/>
    </source>
</evidence>
<accession>A0A8H9D943</accession>
<proteinExistence type="predicted"/>
<dbReference type="Proteomes" id="UP000601736">
    <property type="component" value="Unassembled WGS sequence"/>
</dbReference>
<reference evidence="1" key="1">
    <citation type="submission" date="2021-02" db="EMBL/GenBank/DDBJ databases">
        <authorList>
            <person name="Han P."/>
        </authorList>
    </citation>
    <scope>NUCLEOTIDE SEQUENCE</scope>
    <source>
        <strain evidence="1">Nitrosomonas nitrosa 18-3D</strain>
    </source>
</reference>
<dbReference type="AlphaFoldDB" id="A0A8H9D943"/>
<comment type="caution">
    <text evidence="1">The sequence shown here is derived from an EMBL/GenBank/DDBJ whole genome shotgun (WGS) entry which is preliminary data.</text>
</comment>
<gene>
    <name evidence="1" type="ORF">NMYAN_100013</name>
</gene>
<name>A0A8H9D943_9PROT</name>
<organism evidence="1 2">
    <name type="scientific">Nitrosomonas nitrosa</name>
    <dbReference type="NCBI Taxonomy" id="52442"/>
    <lineage>
        <taxon>Bacteria</taxon>
        <taxon>Pseudomonadati</taxon>
        <taxon>Pseudomonadota</taxon>
        <taxon>Betaproteobacteria</taxon>
        <taxon>Nitrosomonadales</taxon>
        <taxon>Nitrosomonadaceae</taxon>
        <taxon>Nitrosomonas</taxon>
    </lineage>
</organism>
<protein>
    <submittedName>
        <fullName evidence="1">Uncharacterized protein</fullName>
    </submittedName>
</protein>
<dbReference type="EMBL" id="CAJNAP010000002">
    <property type="protein sequence ID" value="CAE6489351.1"/>
    <property type="molecule type" value="Genomic_DNA"/>
</dbReference>